<dbReference type="EMBL" id="CM002298">
    <property type="protein sequence ID" value="ESW04973.1"/>
    <property type="molecule type" value="Genomic_DNA"/>
</dbReference>
<evidence type="ECO:0000313" key="2">
    <source>
        <dbReference type="Proteomes" id="UP000000226"/>
    </source>
</evidence>
<name>V7AJC0_PHAVU</name>
<keyword evidence="2" id="KW-1185">Reference proteome</keyword>
<protein>
    <submittedName>
        <fullName evidence="1">Uncharacterized protein</fullName>
    </submittedName>
</protein>
<organism evidence="1 2">
    <name type="scientific">Phaseolus vulgaris</name>
    <name type="common">Kidney bean</name>
    <name type="synonym">French bean</name>
    <dbReference type="NCBI Taxonomy" id="3885"/>
    <lineage>
        <taxon>Eukaryota</taxon>
        <taxon>Viridiplantae</taxon>
        <taxon>Streptophyta</taxon>
        <taxon>Embryophyta</taxon>
        <taxon>Tracheophyta</taxon>
        <taxon>Spermatophyta</taxon>
        <taxon>Magnoliopsida</taxon>
        <taxon>eudicotyledons</taxon>
        <taxon>Gunneridae</taxon>
        <taxon>Pentapetalae</taxon>
        <taxon>rosids</taxon>
        <taxon>fabids</taxon>
        <taxon>Fabales</taxon>
        <taxon>Fabaceae</taxon>
        <taxon>Papilionoideae</taxon>
        <taxon>50 kb inversion clade</taxon>
        <taxon>NPAAA clade</taxon>
        <taxon>indigoferoid/millettioid clade</taxon>
        <taxon>Phaseoleae</taxon>
        <taxon>Phaseolus</taxon>
    </lineage>
</organism>
<reference evidence="2" key="1">
    <citation type="journal article" date="2014" name="Nat. Genet.">
        <title>A reference genome for common bean and genome-wide analysis of dual domestications.</title>
        <authorList>
            <person name="Schmutz J."/>
            <person name="McClean P.E."/>
            <person name="Mamidi S."/>
            <person name="Wu G.A."/>
            <person name="Cannon S.B."/>
            <person name="Grimwood J."/>
            <person name="Jenkins J."/>
            <person name="Shu S."/>
            <person name="Song Q."/>
            <person name="Chavarro C."/>
            <person name="Torres-Torres M."/>
            <person name="Geffroy V."/>
            <person name="Moghaddam S.M."/>
            <person name="Gao D."/>
            <person name="Abernathy B."/>
            <person name="Barry K."/>
            <person name="Blair M."/>
            <person name="Brick M.A."/>
            <person name="Chovatia M."/>
            <person name="Gepts P."/>
            <person name="Goodstein D.M."/>
            <person name="Gonzales M."/>
            <person name="Hellsten U."/>
            <person name="Hyten D.L."/>
            <person name="Jia G."/>
            <person name="Kelly J.D."/>
            <person name="Kudrna D."/>
            <person name="Lee R."/>
            <person name="Richard M.M."/>
            <person name="Miklas P.N."/>
            <person name="Osorno J.M."/>
            <person name="Rodrigues J."/>
            <person name="Thareau V."/>
            <person name="Urrea C.A."/>
            <person name="Wang M."/>
            <person name="Yu Y."/>
            <person name="Zhang M."/>
            <person name="Wing R.A."/>
            <person name="Cregan P.B."/>
            <person name="Rokhsar D.S."/>
            <person name="Jackson S.A."/>
        </authorList>
    </citation>
    <scope>NUCLEOTIDE SEQUENCE [LARGE SCALE GENOMIC DNA]</scope>
    <source>
        <strain evidence="2">cv. G19833</strain>
    </source>
</reference>
<dbReference type="AlphaFoldDB" id="V7AJC0"/>
<dbReference type="Gramene" id="ESW04973">
    <property type="protein sequence ID" value="ESW04973"/>
    <property type="gene ID" value="PHAVU_011G141100g"/>
</dbReference>
<accession>V7AJC0</accession>
<dbReference type="OrthoDB" id="849214at2759"/>
<proteinExistence type="predicted"/>
<evidence type="ECO:0000313" key="1">
    <source>
        <dbReference type="EMBL" id="ESW04973.1"/>
    </source>
</evidence>
<gene>
    <name evidence="1" type="ORF">PHAVU_011G141100g</name>
</gene>
<dbReference type="Proteomes" id="UP000000226">
    <property type="component" value="Chromosome 11"/>
</dbReference>
<sequence length="76" mass="8210">MKAALASQENNMEAIRNLEMQIGKIAKQLAERHSGQFLANTQTNPKEQHNIITIESGKIVGGGDGVVCFLDGEGEE</sequence>